<accession>A0AC35U340</accession>
<name>A0AC35U340_9BILA</name>
<protein>
    <submittedName>
        <fullName evidence="2">Tudor domain-containing protein</fullName>
    </submittedName>
</protein>
<organism evidence="1 2">
    <name type="scientific">Rhabditophanes sp. KR3021</name>
    <dbReference type="NCBI Taxonomy" id="114890"/>
    <lineage>
        <taxon>Eukaryota</taxon>
        <taxon>Metazoa</taxon>
        <taxon>Ecdysozoa</taxon>
        <taxon>Nematoda</taxon>
        <taxon>Chromadorea</taxon>
        <taxon>Rhabditida</taxon>
        <taxon>Tylenchina</taxon>
        <taxon>Panagrolaimomorpha</taxon>
        <taxon>Strongyloidoidea</taxon>
        <taxon>Alloionematidae</taxon>
        <taxon>Rhabditophanes</taxon>
    </lineage>
</organism>
<proteinExistence type="predicted"/>
<dbReference type="WBParaSite" id="RSKR_0000702100.1">
    <property type="protein sequence ID" value="RSKR_0000702100.1"/>
    <property type="gene ID" value="RSKR_0000702100"/>
</dbReference>
<dbReference type="Proteomes" id="UP000095286">
    <property type="component" value="Unplaced"/>
</dbReference>
<evidence type="ECO:0000313" key="1">
    <source>
        <dbReference type="Proteomes" id="UP000095286"/>
    </source>
</evidence>
<evidence type="ECO:0000313" key="2">
    <source>
        <dbReference type="WBParaSite" id="RSKR_0000702100.1"/>
    </source>
</evidence>
<reference evidence="2" key="1">
    <citation type="submission" date="2016-11" db="UniProtKB">
        <authorList>
            <consortium name="WormBaseParasite"/>
        </authorList>
    </citation>
    <scope>IDENTIFICATION</scope>
    <source>
        <strain evidence="2">KR3021</strain>
    </source>
</reference>
<sequence>MDNKALFEMEIHRKHGKKLIIQPHDASFHVVDKENDSISIERLNKEIGENEAIGSVFSIVWLLENTTRGTSNLTNPLLRYRLKFKYKVFEKDDVDGCLKEISFDRGYQLVSEFNFAIPTVEYEICAQLLSELPQTVVCRSLNNCEMVLSIRSIINKVETIIVGVDGDKSLWHIPTQLKQLTIKESGLGQITFTVVPQCVGFLPYPNITLYIFDKEHGNPEKIKEAIEPHSSVIGKQICIFSRTKGKQIHVLGQQISGANDNVSHNSSRHLKDENHSSSRSSLRDSAKQKLQKFFDK</sequence>